<proteinExistence type="predicted"/>
<name>A0ABD5TU63_9EURY</name>
<evidence type="ECO:0000313" key="2">
    <source>
        <dbReference type="Proteomes" id="UP001596408"/>
    </source>
</evidence>
<dbReference type="Proteomes" id="UP001596408">
    <property type="component" value="Unassembled WGS sequence"/>
</dbReference>
<dbReference type="EMBL" id="JBHSXH010000004">
    <property type="protein sequence ID" value="MFC6823724.1"/>
    <property type="molecule type" value="Genomic_DNA"/>
</dbReference>
<organism evidence="1 2">
    <name type="scientific">Halopelagius fulvigenes</name>
    <dbReference type="NCBI Taxonomy" id="1198324"/>
    <lineage>
        <taxon>Archaea</taxon>
        <taxon>Methanobacteriati</taxon>
        <taxon>Methanobacteriota</taxon>
        <taxon>Stenosarchaea group</taxon>
        <taxon>Halobacteria</taxon>
        <taxon>Halobacteriales</taxon>
        <taxon>Haloferacaceae</taxon>
    </lineage>
</organism>
<gene>
    <name evidence="1" type="ORF">ACFQEV_01705</name>
</gene>
<keyword evidence="2" id="KW-1185">Reference proteome</keyword>
<reference evidence="1 2" key="1">
    <citation type="journal article" date="2019" name="Int. J. Syst. Evol. Microbiol.">
        <title>The Global Catalogue of Microorganisms (GCM) 10K type strain sequencing project: providing services to taxonomists for standard genome sequencing and annotation.</title>
        <authorList>
            <consortium name="The Broad Institute Genomics Platform"/>
            <consortium name="The Broad Institute Genome Sequencing Center for Infectious Disease"/>
            <person name="Wu L."/>
            <person name="Ma J."/>
        </authorList>
    </citation>
    <scope>NUCLEOTIDE SEQUENCE [LARGE SCALE GENOMIC DNA]</scope>
    <source>
        <strain evidence="1 2">YIM 94188</strain>
    </source>
</reference>
<accession>A0ABD5TU63</accession>
<evidence type="ECO:0008006" key="3">
    <source>
        <dbReference type="Google" id="ProtNLM"/>
    </source>
</evidence>
<sequence>MAHGPDAVHELVSESGWSYPVSVRRLEREHALANVQLDEDGNSIMLAELLSETNVDRFESRDDLEAKLGPVFESESRRRKVGFFGRIKRTFLGG</sequence>
<dbReference type="AlphaFoldDB" id="A0ABD5TU63"/>
<comment type="caution">
    <text evidence="1">The sequence shown here is derived from an EMBL/GenBank/DDBJ whole genome shotgun (WGS) entry which is preliminary data.</text>
</comment>
<dbReference type="RefSeq" id="WP_379692178.1">
    <property type="nucleotide sequence ID" value="NZ_JBHSXH010000004.1"/>
</dbReference>
<protein>
    <recommendedName>
        <fullName evidence="3">DUF2795 domain-containing protein</fullName>
    </recommendedName>
</protein>
<evidence type="ECO:0000313" key="1">
    <source>
        <dbReference type="EMBL" id="MFC6823724.1"/>
    </source>
</evidence>